<accession>A0A5C7G596</accession>
<reference evidence="1 2" key="1">
    <citation type="submission" date="2019-08" db="EMBL/GenBank/DDBJ databases">
        <title>Massilia golmudensis sp. nov., isolated from sand in the Qinghai-Tibetan Plateau.</title>
        <authorList>
            <person name="Zhang B."/>
        </authorList>
    </citation>
    <scope>NUCLEOTIDE SEQUENCE [LARGE SCALE GENOMIC DNA]</scope>
    <source>
        <strain evidence="1 2">GEM5</strain>
    </source>
</reference>
<dbReference type="EMBL" id="VPFD01000013">
    <property type="protein sequence ID" value="TXF99332.1"/>
    <property type="molecule type" value="Genomic_DNA"/>
</dbReference>
<protein>
    <submittedName>
        <fullName evidence="1">Uncharacterized protein</fullName>
    </submittedName>
</protein>
<evidence type="ECO:0000313" key="2">
    <source>
        <dbReference type="Proteomes" id="UP000321413"/>
    </source>
</evidence>
<dbReference type="AlphaFoldDB" id="A0A5C7G596"/>
<proteinExistence type="predicted"/>
<organism evidence="1 2">
    <name type="scientific">Massilia arenae</name>
    <dbReference type="NCBI Taxonomy" id="2603288"/>
    <lineage>
        <taxon>Bacteria</taxon>
        <taxon>Pseudomonadati</taxon>
        <taxon>Pseudomonadota</taxon>
        <taxon>Betaproteobacteria</taxon>
        <taxon>Burkholderiales</taxon>
        <taxon>Oxalobacteraceae</taxon>
        <taxon>Telluria group</taxon>
        <taxon>Massilia</taxon>
    </lineage>
</organism>
<dbReference type="RefSeq" id="WP_147935119.1">
    <property type="nucleotide sequence ID" value="NZ_VPFD01000013.1"/>
</dbReference>
<dbReference type="Proteomes" id="UP000321413">
    <property type="component" value="Unassembled WGS sequence"/>
</dbReference>
<name>A0A5C7G596_9BURK</name>
<comment type="caution">
    <text evidence="1">The sequence shown here is derived from an EMBL/GenBank/DDBJ whole genome shotgun (WGS) entry which is preliminary data.</text>
</comment>
<sequence>MMRRLPPSNVSLLLETPSSEKTLARSKIIIDGRDTGRVVNGEILEAAVQWANHHLLFITDNTPFEEYLRIYLLDAQWRIVDCAALGAMYSTGVFSDLELVRPNTLHFRFFGGITWTLELLDHDVISLPFSDPRGVSRLFSFRKRFRIYGEPLPDIEA</sequence>
<gene>
    <name evidence="1" type="ORF">FVD38_12545</name>
</gene>
<evidence type="ECO:0000313" key="1">
    <source>
        <dbReference type="EMBL" id="TXF99332.1"/>
    </source>
</evidence>
<keyword evidence="2" id="KW-1185">Reference proteome</keyword>